<accession>A0ABS8PTZ4</accession>
<reference evidence="2 3" key="1">
    <citation type="submission" date="2021-11" db="EMBL/GenBank/DDBJ databases">
        <title>Genomic of Niabella pedocola.</title>
        <authorList>
            <person name="Wu T."/>
        </authorList>
    </citation>
    <scope>NUCLEOTIDE SEQUENCE [LARGE SCALE GENOMIC DNA]</scope>
    <source>
        <strain evidence="2 3">JCM 31011</strain>
    </source>
</reference>
<dbReference type="RefSeq" id="WP_231005027.1">
    <property type="nucleotide sequence ID" value="NZ_JAJNEC010000005.1"/>
</dbReference>
<keyword evidence="3" id="KW-1185">Reference proteome</keyword>
<gene>
    <name evidence="2" type="ORF">LQ567_13410</name>
</gene>
<evidence type="ECO:0000313" key="2">
    <source>
        <dbReference type="EMBL" id="MCD2423767.1"/>
    </source>
</evidence>
<keyword evidence="1" id="KW-0812">Transmembrane</keyword>
<evidence type="ECO:0000313" key="3">
    <source>
        <dbReference type="Proteomes" id="UP001199816"/>
    </source>
</evidence>
<evidence type="ECO:0000256" key="1">
    <source>
        <dbReference type="SAM" id="Phobius"/>
    </source>
</evidence>
<name>A0ABS8PTZ4_9BACT</name>
<protein>
    <recommendedName>
        <fullName evidence="4">PKD domain-containing protein</fullName>
    </recommendedName>
</protein>
<sequence>MDENTDYLLKCREAVEKKLAWGDPSGWQHQDFENLGDRIFESTGVVLSASTLKRIWGKVQYNSKPNLSTLDALARFIGYANWRTFTAAQVSPKEPVPQQKTRRTGKLVIWLLLVAAGAILIGFALVTKTSKKLTYHAVRFSSRPVTRGVPNTVVFEYDARQSNADSVFIQQSWDPKRRFSVDKNRHTYTSTYYMPGVYKAKLVLNDSIVKEHDLIIESDGWMGALRHEPAPVYVTDRLQHIPGQTGIGQQDLDDLNLEQGKAAPVLMLANVNRNFDTHSNNFLLSMELQNTYKGTNSPCLHTNILVLGTDGYLLIPLGKPGCAGELNMMLGEKAVEGSTNDLSALGVDFIKPAQLQCNVRNQQIQIMVNGRAAYTGRFEKDIGRIVGIQVNFSGTGFIRNFQLKAAE</sequence>
<keyword evidence="1" id="KW-1133">Transmembrane helix</keyword>
<proteinExistence type="predicted"/>
<dbReference type="Proteomes" id="UP001199816">
    <property type="component" value="Unassembled WGS sequence"/>
</dbReference>
<evidence type="ECO:0008006" key="4">
    <source>
        <dbReference type="Google" id="ProtNLM"/>
    </source>
</evidence>
<feature type="transmembrane region" description="Helical" evidence="1">
    <location>
        <begin position="107"/>
        <end position="126"/>
    </location>
</feature>
<dbReference type="EMBL" id="JAJNEC010000005">
    <property type="protein sequence ID" value="MCD2423767.1"/>
    <property type="molecule type" value="Genomic_DNA"/>
</dbReference>
<keyword evidence="1" id="KW-0472">Membrane</keyword>
<comment type="caution">
    <text evidence="2">The sequence shown here is derived from an EMBL/GenBank/DDBJ whole genome shotgun (WGS) entry which is preliminary data.</text>
</comment>
<organism evidence="2 3">
    <name type="scientific">Niabella pedocola</name>
    <dbReference type="NCBI Taxonomy" id="1752077"/>
    <lineage>
        <taxon>Bacteria</taxon>
        <taxon>Pseudomonadati</taxon>
        <taxon>Bacteroidota</taxon>
        <taxon>Chitinophagia</taxon>
        <taxon>Chitinophagales</taxon>
        <taxon>Chitinophagaceae</taxon>
        <taxon>Niabella</taxon>
    </lineage>
</organism>